<evidence type="ECO:0000256" key="2">
    <source>
        <dbReference type="ARBA" id="ARBA00023125"/>
    </source>
</evidence>
<dbReference type="CDD" id="cd01575">
    <property type="entry name" value="PBP1_GntR"/>
    <property type="match status" value="1"/>
</dbReference>
<name>A0A1Q8T9D0_9GAMM</name>
<dbReference type="InterPro" id="IPR001387">
    <property type="entry name" value="Cro/C1-type_HTH"/>
</dbReference>
<evidence type="ECO:0000259" key="4">
    <source>
        <dbReference type="PROSITE" id="PS50932"/>
    </source>
</evidence>
<sequence>MPRRSSGRVTLQDIAERVGVSKVTVSRCLREPQRVSETVRLRIEEAIDVLDYIPNRQAGALSSGRSLSVALLVPSISNSVFSEVQRGVDEGLREAGYQVLMGHTGYSILEEERLIDTFLAYGVDGFVLSSTRHTDYAQRLLNRARLPVVETMELTDNPLDINVGLDQRVAGRAIGEALITAGYRRIGFCGARLDYRVQQRLAGWEDALKAAGLSTQRCQTTPRPSSYRLGGELLSAMLERWPDMDAVFCCNDDLAAGALFECQRRRLEVPGQLALAGFNGLDITDATWPTLTTVITPRRAIGEQAARLIVERLQGAPHAPSRHDMGFEIALRQST</sequence>
<dbReference type="PROSITE" id="PS50943">
    <property type="entry name" value="HTH_CROC1"/>
    <property type="match status" value="1"/>
</dbReference>
<evidence type="ECO:0000256" key="3">
    <source>
        <dbReference type="ARBA" id="ARBA00023163"/>
    </source>
</evidence>
<dbReference type="InterPro" id="IPR000843">
    <property type="entry name" value="HTH_LacI"/>
</dbReference>
<dbReference type="Proteomes" id="UP000186806">
    <property type="component" value="Unassembled WGS sequence"/>
</dbReference>
<feature type="domain" description="HTH cro/C1-type" evidence="5">
    <location>
        <begin position="10"/>
        <end position="53"/>
    </location>
</feature>
<dbReference type="InterPro" id="IPR028082">
    <property type="entry name" value="Peripla_BP_I"/>
</dbReference>
<dbReference type="InterPro" id="IPR046335">
    <property type="entry name" value="LacI/GalR-like_sensor"/>
</dbReference>
<evidence type="ECO:0000313" key="7">
    <source>
        <dbReference type="Proteomes" id="UP000186806"/>
    </source>
</evidence>
<accession>A0A1Q8T9D0</accession>
<dbReference type="Pfam" id="PF13377">
    <property type="entry name" value="Peripla_BP_3"/>
    <property type="match status" value="1"/>
</dbReference>
<dbReference type="AlphaFoldDB" id="A0A1Q8T9D0"/>
<dbReference type="Pfam" id="PF00356">
    <property type="entry name" value="LacI"/>
    <property type="match status" value="1"/>
</dbReference>
<dbReference type="SUPFAM" id="SSF47413">
    <property type="entry name" value="lambda repressor-like DNA-binding domains"/>
    <property type="match status" value="1"/>
</dbReference>
<dbReference type="InterPro" id="IPR010982">
    <property type="entry name" value="Lambda_DNA-bd_dom_sf"/>
</dbReference>
<dbReference type="PANTHER" id="PTHR30146">
    <property type="entry name" value="LACI-RELATED TRANSCRIPTIONAL REPRESSOR"/>
    <property type="match status" value="1"/>
</dbReference>
<proteinExistence type="predicted"/>
<keyword evidence="2" id="KW-0238">DNA-binding</keyword>
<dbReference type="Gene3D" id="1.10.260.40">
    <property type="entry name" value="lambda repressor-like DNA-binding domains"/>
    <property type="match status" value="1"/>
</dbReference>
<dbReference type="STRING" id="223900.GCA_000821045_02993"/>
<dbReference type="SUPFAM" id="SSF53822">
    <property type="entry name" value="Periplasmic binding protein-like I"/>
    <property type="match status" value="1"/>
</dbReference>
<dbReference type="CDD" id="cd01392">
    <property type="entry name" value="HTH_LacI"/>
    <property type="match status" value="1"/>
</dbReference>
<keyword evidence="7" id="KW-1185">Reference proteome</keyword>
<comment type="caution">
    <text evidence="6">The sequence shown here is derived from an EMBL/GenBank/DDBJ whole genome shotgun (WGS) entry which is preliminary data.</text>
</comment>
<dbReference type="SMART" id="SM00354">
    <property type="entry name" value="HTH_LACI"/>
    <property type="match status" value="1"/>
</dbReference>
<reference evidence="6 7" key="1">
    <citation type="submission" date="2016-12" db="EMBL/GenBank/DDBJ databases">
        <title>Draft genome sequences of strains Salinicola socius SMB35, Salinicola sp. MH3R3-1 and Chromohalobacter sp. SMB17 from the Verkhnekamsk potash mining region of Russia.</title>
        <authorList>
            <person name="Mavrodi D.V."/>
            <person name="Olsson B.E."/>
            <person name="Korsakova E.S."/>
            <person name="Pyankova A."/>
            <person name="Mavrodi O.V."/>
            <person name="Plotnikova E.G."/>
        </authorList>
    </citation>
    <scope>NUCLEOTIDE SEQUENCE [LARGE SCALE GENOMIC DNA]</scope>
    <source>
        <strain evidence="6 7">SMB17</strain>
    </source>
</reference>
<evidence type="ECO:0000256" key="1">
    <source>
        <dbReference type="ARBA" id="ARBA00023015"/>
    </source>
</evidence>
<dbReference type="RefSeq" id="WP_075370193.1">
    <property type="nucleotide sequence ID" value="NZ_MSDQ01000039.1"/>
</dbReference>
<evidence type="ECO:0000313" key="6">
    <source>
        <dbReference type="EMBL" id="OLO10294.1"/>
    </source>
</evidence>
<dbReference type="PANTHER" id="PTHR30146:SF2">
    <property type="entry name" value="HTH-TYPE TRANSCRIPTIONAL REGULATOR GNTR"/>
    <property type="match status" value="1"/>
</dbReference>
<dbReference type="GO" id="GO:0003700">
    <property type="term" value="F:DNA-binding transcription factor activity"/>
    <property type="evidence" value="ECO:0007669"/>
    <property type="project" value="TreeGrafter"/>
</dbReference>
<keyword evidence="1" id="KW-0805">Transcription regulation</keyword>
<gene>
    <name evidence="6" type="ORF">BTW10_15545</name>
</gene>
<evidence type="ECO:0000259" key="5">
    <source>
        <dbReference type="PROSITE" id="PS50943"/>
    </source>
</evidence>
<dbReference type="PROSITE" id="PS50932">
    <property type="entry name" value="HTH_LACI_2"/>
    <property type="match status" value="1"/>
</dbReference>
<feature type="domain" description="HTH lacI-type" evidence="4">
    <location>
        <begin position="9"/>
        <end position="63"/>
    </location>
</feature>
<organism evidence="6 7">
    <name type="scientific">Chromohalobacter japonicus</name>
    <dbReference type="NCBI Taxonomy" id="223900"/>
    <lineage>
        <taxon>Bacteria</taxon>
        <taxon>Pseudomonadati</taxon>
        <taxon>Pseudomonadota</taxon>
        <taxon>Gammaproteobacteria</taxon>
        <taxon>Oceanospirillales</taxon>
        <taxon>Halomonadaceae</taxon>
        <taxon>Chromohalobacter</taxon>
    </lineage>
</organism>
<dbReference type="EMBL" id="MSDQ01000039">
    <property type="protein sequence ID" value="OLO10294.1"/>
    <property type="molecule type" value="Genomic_DNA"/>
</dbReference>
<keyword evidence="3" id="KW-0804">Transcription</keyword>
<dbReference type="GO" id="GO:0000976">
    <property type="term" value="F:transcription cis-regulatory region binding"/>
    <property type="evidence" value="ECO:0007669"/>
    <property type="project" value="TreeGrafter"/>
</dbReference>
<protein>
    <submittedName>
        <fullName evidence="6">LacI family transcriptional regulator</fullName>
    </submittedName>
</protein>
<dbReference type="Gene3D" id="3.40.50.2300">
    <property type="match status" value="2"/>
</dbReference>